<evidence type="ECO:0000259" key="1">
    <source>
        <dbReference type="Pfam" id="PF03544"/>
    </source>
</evidence>
<dbReference type="GO" id="GO:0055085">
    <property type="term" value="P:transmembrane transport"/>
    <property type="evidence" value="ECO:0007669"/>
    <property type="project" value="InterPro"/>
</dbReference>
<dbReference type="Gene3D" id="3.30.1150.10">
    <property type="match status" value="1"/>
</dbReference>
<evidence type="ECO:0000313" key="2">
    <source>
        <dbReference type="EMBL" id="SFB04556.1"/>
    </source>
</evidence>
<dbReference type="PANTHER" id="PTHR33446:SF2">
    <property type="entry name" value="PROTEIN TONB"/>
    <property type="match status" value="1"/>
</dbReference>
<reference evidence="3" key="1">
    <citation type="submission" date="2016-10" db="EMBL/GenBank/DDBJ databases">
        <authorList>
            <person name="Varghese N."/>
            <person name="Submissions S."/>
        </authorList>
    </citation>
    <scope>NUCLEOTIDE SEQUENCE [LARGE SCALE GENOMIC DNA]</scope>
    <source>
        <strain evidence="3">DSM 21789</strain>
    </source>
</reference>
<organism evidence="2 3">
    <name type="scientific">Flavobacterium swingsii</name>
    <dbReference type="NCBI Taxonomy" id="498292"/>
    <lineage>
        <taxon>Bacteria</taxon>
        <taxon>Pseudomonadati</taxon>
        <taxon>Bacteroidota</taxon>
        <taxon>Flavobacteriia</taxon>
        <taxon>Flavobacteriales</taxon>
        <taxon>Flavobacteriaceae</taxon>
        <taxon>Flavobacterium</taxon>
    </lineage>
</organism>
<dbReference type="Pfam" id="PF03544">
    <property type="entry name" value="TonB_C"/>
    <property type="match status" value="1"/>
</dbReference>
<sequence length="132" mass="14595">MKKFLILFVFTVCTNILLSQTATRQKSEIPVQYEMVQTKPVFPGGINEFMKFVMKNYQAPATEEEEEVATGVLEVSIVIGVDGSISKVNIIKEVGNAGKEVKRVLAKCPKWTPGSQNGVTVAVVYNFPIKIQ</sequence>
<accession>A0A1I0XVT2</accession>
<dbReference type="AlphaFoldDB" id="A0A1I0XVT2"/>
<gene>
    <name evidence="2" type="ORF">SAMN05660845_1505</name>
</gene>
<name>A0A1I0XVT2_9FLAO</name>
<keyword evidence="3" id="KW-1185">Reference proteome</keyword>
<dbReference type="Proteomes" id="UP000199604">
    <property type="component" value="Unassembled WGS sequence"/>
</dbReference>
<dbReference type="InterPro" id="IPR037682">
    <property type="entry name" value="TonB_C"/>
</dbReference>
<dbReference type="EMBL" id="FOJT01000003">
    <property type="protein sequence ID" value="SFB04556.1"/>
    <property type="molecule type" value="Genomic_DNA"/>
</dbReference>
<dbReference type="STRING" id="498292.SAMN05660845_1505"/>
<dbReference type="GO" id="GO:0031992">
    <property type="term" value="F:energy transducer activity"/>
    <property type="evidence" value="ECO:0007669"/>
    <property type="project" value="TreeGrafter"/>
</dbReference>
<protein>
    <submittedName>
        <fullName evidence="2">TonB protein C-terminal</fullName>
    </submittedName>
</protein>
<dbReference type="SUPFAM" id="SSF74653">
    <property type="entry name" value="TolA/TonB C-terminal domain"/>
    <property type="match status" value="1"/>
</dbReference>
<dbReference type="InterPro" id="IPR051045">
    <property type="entry name" value="TonB-dependent_transducer"/>
</dbReference>
<dbReference type="RefSeq" id="WP_091475579.1">
    <property type="nucleotide sequence ID" value="NZ_FOJT01000003.1"/>
</dbReference>
<dbReference type="PANTHER" id="PTHR33446">
    <property type="entry name" value="PROTEIN TONB-RELATED"/>
    <property type="match status" value="1"/>
</dbReference>
<dbReference type="OrthoDB" id="1095452at2"/>
<feature type="domain" description="TonB C-terminal" evidence="1">
    <location>
        <begin position="69"/>
        <end position="129"/>
    </location>
</feature>
<proteinExistence type="predicted"/>
<evidence type="ECO:0000313" key="3">
    <source>
        <dbReference type="Proteomes" id="UP000199604"/>
    </source>
</evidence>
<dbReference type="GO" id="GO:0098797">
    <property type="term" value="C:plasma membrane protein complex"/>
    <property type="evidence" value="ECO:0007669"/>
    <property type="project" value="TreeGrafter"/>
</dbReference>